<feature type="coiled-coil region" evidence="1">
    <location>
        <begin position="3"/>
        <end position="33"/>
    </location>
</feature>
<dbReference type="AlphaFoldDB" id="A0AAD7ES07"/>
<keyword evidence="1" id="KW-0175">Coiled coil</keyword>
<reference evidence="2" key="1">
    <citation type="submission" date="2023-03" db="EMBL/GenBank/DDBJ databases">
        <title>Massive genome expansion in bonnet fungi (Mycena s.s.) driven by repeated elements and novel gene families across ecological guilds.</title>
        <authorList>
            <consortium name="Lawrence Berkeley National Laboratory"/>
            <person name="Harder C.B."/>
            <person name="Miyauchi S."/>
            <person name="Viragh M."/>
            <person name="Kuo A."/>
            <person name="Thoen E."/>
            <person name="Andreopoulos B."/>
            <person name="Lu D."/>
            <person name="Skrede I."/>
            <person name="Drula E."/>
            <person name="Henrissat B."/>
            <person name="Morin E."/>
            <person name="Kohler A."/>
            <person name="Barry K."/>
            <person name="LaButti K."/>
            <person name="Morin E."/>
            <person name="Salamov A."/>
            <person name="Lipzen A."/>
            <person name="Mereny Z."/>
            <person name="Hegedus B."/>
            <person name="Baldrian P."/>
            <person name="Stursova M."/>
            <person name="Weitz H."/>
            <person name="Taylor A."/>
            <person name="Grigoriev I.V."/>
            <person name="Nagy L.G."/>
            <person name="Martin F."/>
            <person name="Kauserud H."/>
        </authorList>
    </citation>
    <scope>NUCLEOTIDE SEQUENCE</scope>
    <source>
        <strain evidence="2">CBHHK002</strain>
    </source>
</reference>
<dbReference type="EMBL" id="JARIHO010000018">
    <property type="protein sequence ID" value="KAJ7347986.1"/>
    <property type="molecule type" value="Genomic_DNA"/>
</dbReference>
<proteinExistence type="predicted"/>
<sequence>MAKQRTKTMEEQLEEVKAQLAENQKELEAKKDELGAYSASKLHAEKPVQKLIPHPKGQAGKGKNSYVLWDAMQLTNNAARYQHLLVQKEVKYFQHFQGGWPVHAMLKQYVQNTNDKFNRDLRVEKAAEVPVFYPASCSGVESHSSSI</sequence>
<evidence type="ECO:0000256" key="1">
    <source>
        <dbReference type="SAM" id="Coils"/>
    </source>
</evidence>
<accession>A0AAD7ES07</accession>
<protein>
    <submittedName>
        <fullName evidence="2">Uncharacterized protein</fullName>
    </submittedName>
</protein>
<gene>
    <name evidence="2" type="ORF">DFH08DRAFT_808756</name>
</gene>
<evidence type="ECO:0000313" key="2">
    <source>
        <dbReference type="EMBL" id="KAJ7347986.1"/>
    </source>
</evidence>
<evidence type="ECO:0000313" key="3">
    <source>
        <dbReference type="Proteomes" id="UP001218218"/>
    </source>
</evidence>
<dbReference type="Proteomes" id="UP001218218">
    <property type="component" value="Unassembled WGS sequence"/>
</dbReference>
<keyword evidence="3" id="KW-1185">Reference proteome</keyword>
<comment type="caution">
    <text evidence="2">The sequence shown here is derived from an EMBL/GenBank/DDBJ whole genome shotgun (WGS) entry which is preliminary data.</text>
</comment>
<name>A0AAD7ES07_9AGAR</name>
<organism evidence="2 3">
    <name type="scientific">Mycena albidolilacea</name>
    <dbReference type="NCBI Taxonomy" id="1033008"/>
    <lineage>
        <taxon>Eukaryota</taxon>
        <taxon>Fungi</taxon>
        <taxon>Dikarya</taxon>
        <taxon>Basidiomycota</taxon>
        <taxon>Agaricomycotina</taxon>
        <taxon>Agaricomycetes</taxon>
        <taxon>Agaricomycetidae</taxon>
        <taxon>Agaricales</taxon>
        <taxon>Marasmiineae</taxon>
        <taxon>Mycenaceae</taxon>
        <taxon>Mycena</taxon>
    </lineage>
</organism>